<dbReference type="InterPro" id="IPR004869">
    <property type="entry name" value="MMPL_dom"/>
</dbReference>
<evidence type="ECO:0000256" key="3">
    <source>
        <dbReference type="ARBA" id="ARBA00022692"/>
    </source>
</evidence>
<gene>
    <name evidence="8" type="ORF">JCM16418_249</name>
</gene>
<dbReference type="STRING" id="1236976.JCM16418_249"/>
<evidence type="ECO:0000256" key="1">
    <source>
        <dbReference type="ARBA" id="ARBA00004651"/>
    </source>
</evidence>
<evidence type="ECO:0000313" key="8">
    <source>
        <dbReference type="EMBL" id="GAF06298.1"/>
    </source>
</evidence>
<keyword evidence="4 6" id="KW-1133">Transmembrane helix</keyword>
<evidence type="ECO:0000256" key="4">
    <source>
        <dbReference type="ARBA" id="ARBA00022989"/>
    </source>
</evidence>
<feature type="transmembrane region" description="Helical" evidence="6">
    <location>
        <begin position="264"/>
        <end position="285"/>
    </location>
</feature>
<feature type="transmembrane region" description="Helical" evidence="6">
    <location>
        <begin position="598"/>
        <end position="618"/>
    </location>
</feature>
<keyword evidence="2" id="KW-1003">Cell membrane</keyword>
<feature type="transmembrane region" description="Helical" evidence="6">
    <location>
        <begin position="224"/>
        <end position="244"/>
    </location>
</feature>
<dbReference type="GO" id="GO:0005886">
    <property type="term" value="C:plasma membrane"/>
    <property type="evidence" value="ECO:0007669"/>
    <property type="project" value="UniProtKB-SubCell"/>
</dbReference>
<evidence type="ECO:0000256" key="6">
    <source>
        <dbReference type="SAM" id="Phobius"/>
    </source>
</evidence>
<dbReference type="InterPro" id="IPR050545">
    <property type="entry name" value="Mycobact_MmpL"/>
</dbReference>
<feature type="transmembrane region" description="Helical" evidence="6">
    <location>
        <begin position="564"/>
        <end position="586"/>
    </location>
</feature>
<keyword evidence="3 6" id="KW-0812">Transmembrane</keyword>
<accession>W7YFK8</accession>
<proteinExistence type="predicted"/>
<reference evidence="8 9" key="1">
    <citation type="journal article" date="2014" name="Genome Announc.">
        <title>Draft Genome Sequence of Paenibacillus pini JCM 16418T, Isolated from the Rhizosphere of Pine Tree.</title>
        <authorList>
            <person name="Yuki M."/>
            <person name="Oshima K."/>
            <person name="Suda W."/>
            <person name="Oshida Y."/>
            <person name="Kitamura K."/>
            <person name="Iida Y."/>
            <person name="Hattori M."/>
            <person name="Ohkuma M."/>
        </authorList>
    </citation>
    <scope>NUCLEOTIDE SEQUENCE [LARGE SCALE GENOMIC DNA]</scope>
    <source>
        <strain evidence="8 9">JCM 16418</strain>
    </source>
</reference>
<dbReference type="SUPFAM" id="SSF82866">
    <property type="entry name" value="Multidrug efflux transporter AcrB transmembrane domain"/>
    <property type="match status" value="2"/>
</dbReference>
<dbReference type="Proteomes" id="UP000019364">
    <property type="component" value="Unassembled WGS sequence"/>
</dbReference>
<feature type="transmembrane region" description="Helical" evidence="6">
    <location>
        <begin position="673"/>
        <end position="695"/>
    </location>
</feature>
<feature type="transmembrane region" description="Helical" evidence="6">
    <location>
        <begin position="297"/>
        <end position="323"/>
    </location>
</feature>
<keyword evidence="9" id="KW-1185">Reference proteome</keyword>
<feature type="transmembrane region" description="Helical" evidence="6">
    <location>
        <begin position="164"/>
        <end position="183"/>
    </location>
</feature>
<dbReference type="EMBL" id="BAVZ01000001">
    <property type="protein sequence ID" value="GAF06298.1"/>
    <property type="molecule type" value="Genomic_DNA"/>
</dbReference>
<feature type="domain" description="SSD" evidence="7">
    <location>
        <begin position="189"/>
        <end position="318"/>
    </location>
</feature>
<dbReference type="InterPro" id="IPR000731">
    <property type="entry name" value="SSD"/>
</dbReference>
<protein>
    <submittedName>
        <fullName evidence="8">MMPL protein</fullName>
    </submittedName>
</protein>
<dbReference type="PANTHER" id="PTHR33406">
    <property type="entry name" value="MEMBRANE PROTEIN MJ1562-RELATED"/>
    <property type="match status" value="1"/>
</dbReference>
<dbReference type="PROSITE" id="PS50156">
    <property type="entry name" value="SSD"/>
    <property type="match status" value="1"/>
</dbReference>
<dbReference type="Pfam" id="PF03176">
    <property type="entry name" value="MMPL"/>
    <property type="match status" value="2"/>
</dbReference>
<feature type="transmembrane region" description="Helical" evidence="6">
    <location>
        <begin position="531"/>
        <end position="552"/>
    </location>
</feature>
<dbReference type="PANTHER" id="PTHR33406:SF13">
    <property type="entry name" value="MEMBRANE PROTEIN YDFJ"/>
    <property type="match status" value="1"/>
</dbReference>
<feature type="transmembrane region" description="Helical" evidence="6">
    <location>
        <begin position="344"/>
        <end position="372"/>
    </location>
</feature>
<evidence type="ECO:0000313" key="9">
    <source>
        <dbReference type="Proteomes" id="UP000019364"/>
    </source>
</evidence>
<name>W7YFK8_9BACL</name>
<dbReference type="eggNOG" id="COG2409">
    <property type="taxonomic scope" value="Bacteria"/>
</dbReference>
<organism evidence="8 9">
    <name type="scientific">Paenibacillus pini JCM 16418</name>
    <dbReference type="NCBI Taxonomy" id="1236976"/>
    <lineage>
        <taxon>Bacteria</taxon>
        <taxon>Bacillati</taxon>
        <taxon>Bacillota</taxon>
        <taxon>Bacilli</taxon>
        <taxon>Bacillales</taxon>
        <taxon>Paenibacillaceae</taxon>
        <taxon>Paenibacillus</taxon>
    </lineage>
</organism>
<evidence type="ECO:0000256" key="5">
    <source>
        <dbReference type="ARBA" id="ARBA00023136"/>
    </source>
</evidence>
<keyword evidence="5 6" id="KW-0472">Membrane</keyword>
<feature type="transmembrane region" description="Helical" evidence="6">
    <location>
        <begin position="190"/>
        <end position="212"/>
    </location>
</feature>
<evidence type="ECO:0000256" key="2">
    <source>
        <dbReference type="ARBA" id="ARBA00022475"/>
    </source>
</evidence>
<evidence type="ECO:0000259" key="7">
    <source>
        <dbReference type="PROSITE" id="PS50156"/>
    </source>
</evidence>
<dbReference type="AlphaFoldDB" id="W7YFK8"/>
<sequence>MFRYRWAVVVLWIFLLCFLALFAYRTPSLLHENGFAPKGSSSVLGIEVLEKQLGMSSASIEIVMESIKGENLTTTASQQRIWSELSSLRSKPFVKDMYTSIVTRKAGEDGITAVTVLLNLTPSEALQQFDTIRAAVPQVSGTNTYIAGNTAVYSDLNMAVKRDIVHAEIWGIPIALLILLFIFRTLPAALAPLIIGLSSVTITMGILYFFALADHSISNFTPNMVTMLGLAVGIDYALIMVSRFREELQSKSTEEALVNTCRSAGKAVLFSGLAVWAGLFALNGIRLPVFYSLSLGGMLVVMVSVLAACTLLPALLGIMGHRIHALPIKLLRGPSRLGAKRGDLFGRAIHLVMARPVVTVMLVMVVLVAAMLPAANMKLGIPSSEMLPPTYESRYGTELMKKVYEVKEINSIQIAAVLSQSFDDPLSVKQVKAYMSSLRKLPNVNRVESYASLITGSKSVDEALTPGVRQQIESRHVAMGKAIVVAVVPEYGETDERTMKLIKEIRRIQPEGMNIFVTGSPAYKLDIMDRILTGLPFVIGFVFVTTYLILFAAFRSVLLPLKAVLMNVLSLGASLGIVVLVFQHGYGADFFQVSYTGSVFALLPVLIFCVVFGISMDYEVMMLSRIMEAYKRTGDNERSTITGLQQTGGIITGAACILVAVVGAFIFTDNEVMKAIGLGLTTAVIIDVTIVRMMLVPALMKLLGNANWWMPKFCSAPEERENKQVETP</sequence>
<comment type="subcellular location">
    <subcellularLocation>
        <location evidence="1">Cell membrane</location>
        <topology evidence="1">Multi-pass membrane protein</topology>
    </subcellularLocation>
</comment>
<dbReference type="Gene3D" id="1.20.1640.10">
    <property type="entry name" value="Multidrug efflux transporter AcrB transmembrane domain"/>
    <property type="match status" value="2"/>
</dbReference>
<comment type="caution">
    <text evidence="8">The sequence shown here is derived from an EMBL/GenBank/DDBJ whole genome shotgun (WGS) entry which is preliminary data.</text>
</comment>
<feature type="transmembrane region" description="Helical" evidence="6">
    <location>
        <begin position="648"/>
        <end position="667"/>
    </location>
</feature>